<evidence type="ECO:0000259" key="9">
    <source>
        <dbReference type="Pfam" id="PF07540"/>
    </source>
</evidence>
<dbReference type="Proteomes" id="UP000789390">
    <property type="component" value="Unassembled WGS sequence"/>
</dbReference>
<evidence type="ECO:0000256" key="2">
    <source>
        <dbReference type="ARBA" id="ARBA00007797"/>
    </source>
</evidence>
<sequence>MAKKGAKKTMVVSKTKRASHMKNKKSYKPGARVRQPIVKPKTQFGDKTQPNNSRPNQHTNNKKSVTSIPGSRKKKGLNNAKTIPKNDEIVQDDFDADEMMDMMDEEDVSFFKEKASNIQQNGKLAKKRKLEADSGETVEEDYNEELFNKELTKKKTRHLLPIKTKQGIVEQSIEVDYQSSDEEDKDGEDEDAKEEEEEAPKSMAEMYARRRQKLEDLKALIGSSSSNILENPDERMEHISAVLKLYNTLTPDIFITGFKLISASLVELFKDLAPGFEIKATSKPGERLKKATREVYGNEQRLLKYYQMFLKKLEETISPLKEMKKKKTPDESTKRVAIFALKCMSDLLVSMPHFNFAKNIVHALIPFTAHKMDDVRFLICSAFKKLFKDDKKGEISLHAVRQVNHLIKNKRHHQIPPDCLDILITLRIKDINLDREKEEEISRYKTLTRKEKILIMSKNERRRRKKIERLEKEIVIARAEHSKGSKTKYQTETVKLVFTIYFRILKMAPKSGLMGVVLQGLAKFAHTINVDFFTDLVEVFNNLIANDQLDYRQCLYAIQVVLIMLSGQGEALNIDPIHFYSHLYKVIFNLTAGPSNSDVPIALDCLENMLVKRRKKVSIHRVLAFTKRVSTLALQVQHNSSISLLSMVRLLMSTHKQTDMLLDLDTTSGSGTFLAELEEPEHCNAGSTALWELHSLVRHYHPVVGKFARHILLKSPTTGNGALSMELTRKTPLELHTQYDPSLLAFLPAVPGPSSTPINLKKLSAEEFHSSELEALVSKVLNTDHMKQWENEITAQQLASATTGVHS</sequence>
<dbReference type="AlphaFoldDB" id="A0A8J2WM35"/>
<accession>A0A8J2WM35</accession>
<gene>
    <name evidence="10" type="ORF">DGAL_LOCUS14831</name>
</gene>
<evidence type="ECO:0000256" key="5">
    <source>
        <dbReference type="ARBA" id="ARBA00032701"/>
    </source>
</evidence>
<dbReference type="GO" id="GO:0003682">
    <property type="term" value="F:chromatin binding"/>
    <property type="evidence" value="ECO:0007669"/>
    <property type="project" value="TreeGrafter"/>
</dbReference>
<evidence type="ECO:0000313" key="10">
    <source>
        <dbReference type="EMBL" id="CAH0111195.1"/>
    </source>
</evidence>
<feature type="region of interest" description="Disordered" evidence="7">
    <location>
        <begin position="171"/>
        <end position="204"/>
    </location>
</feature>
<dbReference type="InterPro" id="IPR016024">
    <property type="entry name" value="ARM-type_fold"/>
</dbReference>
<comment type="similarity">
    <text evidence="2">Belongs to the CBF/MAK21 family.</text>
</comment>
<keyword evidence="3" id="KW-0175">Coiled coil</keyword>
<feature type="compositionally biased region" description="Polar residues" evidence="7">
    <location>
        <begin position="45"/>
        <end position="69"/>
    </location>
</feature>
<protein>
    <recommendedName>
        <fullName evidence="6">NOC3-like protein</fullName>
    </recommendedName>
    <alternativeName>
        <fullName evidence="5">Nucleolar complex-associated protein 3-like protein</fullName>
    </alternativeName>
</protein>
<dbReference type="PANTHER" id="PTHR14428">
    <property type="entry name" value="NUCLEOLAR COMPLEX PROTEIN 3"/>
    <property type="match status" value="1"/>
</dbReference>
<feature type="domain" description="CCAAT-binding factor" evidence="8">
    <location>
        <begin position="555"/>
        <end position="708"/>
    </location>
</feature>
<evidence type="ECO:0000256" key="3">
    <source>
        <dbReference type="ARBA" id="ARBA00023054"/>
    </source>
</evidence>
<dbReference type="SUPFAM" id="SSF48371">
    <property type="entry name" value="ARM repeat"/>
    <property type="match status" value="1"/>
</dbReference>
<comment type="caution">
    <text evidence="10">The sequence shown here is derived from an EMBL/GenBank/DDBJ whole genome shotgun (WGS) entry which is preliminary data.</text>
</comment>
<organism evidence="10 11">
    <name type="scientific">Daphnia galeata</name>
    <dbReference type="NCBI Taxonomy" id="27404"/>
    <lineage>
        <taxon>Eukaryota</taxon>
        <taxon>Metazoa</taxon>
        <taxon>Ecdysozoa</taxon>
        <taxon>Arthropoda</taxon>
        <taxon>Crustacea</taxon>
        <taxon>Branchiopoda</taxon>
        <taxon>Diplostraca</taxon>
        <taxon>Cladocera</taxon>
        <taxon>Anomopoda</taxon>
        <taxon>Daphniidae</taxon>
        <taxon>Daphnia</taxon>
    </lineage>
</organism>
<feature type="region of interest" description="Disordered" evidence="7">
    <location>
        <begin position="1"/>
        <end position="92"/>
    </location>
</feature>
<dbReference type="InterPro" id="IPR011501">
    <property type="entry name" value="Noc3_N"/>
</dbReference>
<dbReference type="Pfam" id="PF03914">
    <property type="entry name" value="CBF"/>
    <property type="match status" value="1"/>
</dbReference>
<dbReference type="EMBL" id="CAKKLH010000311">
    <property type="protein sequence ID" value="CAH0111195.1"/>
    <property type="molecule type" value="Genomic_DNA"/>
</dbReference>
<feature type="compositionally biased region" description="Basic residues" evidence="7">
    <location>
        <begin position="14"/>
        <end position="27"/>
    </location>
</feature>
<dbReference type="InterPro" id="IPR005612">
    <property type="entry name" value="CCAAT-binding_factor"/>
</dbReference>
<evidence type="ECO:0000259" key="8">
    <source>
        <dbReference type="Pfam" id="PF03914"/>
    </source>
</evidence>
<dbReference type="InterPro" id="IPR016903">
    <property type="entry name" value="Nucleolar_cplx-assoc_3"/>
</dbReference>
<keyword evidence="4" id="KW-0539">Nucleus</keyword>
<evidence type="ECO:0000256" key="1">
    <source>
        <dbReference type="ARBA" id="ARBA00004604"/>
    </source>
</evidence>
<reference evidence="10" key="1">
    <citation type="submission" date="2021-11" db="EMBL/GenBank/DDBJ databases">
        <authorList>
            <person name="Schell T."/>
        </authorList>
    </citation>
    <scope>NUCLEOTIDE SEQUENCE</scope>
    <source>
        <strain evidence="10">M5</strain>
    </source>
</reference>
<evidence type="ECO:0000313" key="11">
    <source>
        <dbReference type="Proteomes" id="UP000789390"/>
    </source>
</evidence>
<dbReference type="GO" id="GO:0005730">
    <property type="term" value="C:nucleolus"/>
    <property type="evidence" value="ECO:0007669"/>
    <property type="project" value="UniProtKB-SubCell"/>
</dbReference>
<name>A0A8J2WM35_9CRUS</name>
<feature type="region of interest" description="Disordered" evidence="7">
    <location>
        <begin position="119"/>
        <end position="139"/>
    </location>
</feature>
<evidence type="ECO:0000256" key="6">
    <source>
        <dbReference type="ARBA" id="ARBA00032937"/>
    </source>
</evidence>
<feature type="compositionally biased region" description="Acidic residues" evidence="7">
    <location>
        <begin position="179"/>
        <end position="198"/>
    </location>
</feature>
<dbReference type="GO" id="GO:0006270">
    <property type="term" value="P:DNA replication initiation"/>
    <property type="evidence" value="ECO:0007669"/>
    <property type="project" value="TreeGrafter"/>
</dbReference>
<keyword evidence="11" id="KW-1185">Reference proteome</keyword>
<dbReference type="Pfam" id="PF07540">
    <property type="entry name" value="NOC3p"/>
    <property type="match status" value="1"/>
</dbReference>
<comment type="subcellular location">
    <subcellularLocation>
        <location evidence="1">Nucleus</location>
        <location evidence="1">Nucleolus</location>
    </subcellularLocation>
</comment>
<evidence type="ECO:0000256" key="4">
    <source>
        <dbReference type="ARBA" id="ARBA00023242"/>
    </source>
</evidence>
<dbReference type="PANTHER" id="PTHR14428:SF5">
    <property type="entry name" value="NUCLEOLAR COMPLEX PROTEIN 3 HOMOLOG"/>
    <property type="match status" value="1"/>
</dbReference>
<dbReference type="OrthoDB" id="10263597at2759"/>
<proteinExistence type="inferred from homology"/>
<evidence type="ECO:0000256" key="7">
    <source>
        <dbReference type="SAM" id="MobiDB-lite"/>
    </source>
</evidence>
<feature type="domain" description="Nucleolar complex-associated protein 3 N-terminal" evidence="9">
    <location>
        <begin position="217"/>
        <end position="309"/>
    </location>
</feature>